<feature type="domain" description="Prolow-density lipoprotein receptor-related protein 1-like beta-propeller" evidence="2">
    <location>
        <begin position="40"/>
        <end position="315"/>
    </location>
</feature>
<accession>A0A927UC74</accession>
<dbReference type="InterPro" id="IPR032485">
    <property type="entry name" value="LRP1-like_beta_prop"/>
</dbReference>
<dbReference type="Pfam" id="PF16472">
    <property type="entry name" value="DUF5050"/>
    <property type="match status" value="1"/>
</dbReference>
<dbReference type="PANTHER" id="PTHR32256">
    <property type="match status" value="1"/>
</dbReference>
<name>A0A927UC74_9FIRM</name>
<dbReference type="SUPFAM" id="SSF63825">
    <property type="entry name" value="YWTD domain"/>
    <property type="match status" value="1"/>
</dbReference>
<evidence type="ECO:0000259" key="2">
    <source>
        <dbReference type="Pfam" id="PF16472"/>
    </source>
</evidence>
<keyword evidence="1" id="KW-0472">Membrane</keyword>
<gene>
    <name evidence="3" type="ORF">E7272_05285</name>
</gene>
<dbReference type="SUPFAM" id="SSF69304">
    <property type="entry name" value="Tricorn protease N-terminal domain"/>
    <property type="match status" value="1"/>
</dbReference>
<dbReference type="InterPro" id="IPR053369">
    <property type="entry name" value="SrfA-induced_signal"/>
</dbReference>
<evidence type="ECO:0000256" key="1">
    <source>
        <dbReference type="SAM" id="Phobius"/>
    </source>
</evidence>
<keyword evidence="1" id="KW-0812">Transmembrane</keyword>
<dbReference type="AlphaFoldDB" id="A0A927UC74"/>
<feature type="transmembrane region" description="Helical" evidence="1">
    <location>
        <begin position="7"/>
        <end position="25"/>
    </location>
</feature>
<evidence type="ECO:0000313" key="3">
    <source>
        <dbReference type="EMBL" id="MBE5919242.1"/>
    </source>
</evidence>
<sequence>MKVVRRIIILVVALAIIGGLGYYKYINTVTFYNEEGTVGNTIGNLYGNGLFCESDGVVYFANPNDYSRIYKMNPDETDIEILANDSVYFINGDSHYLYYSRNGNRDSSQMGFLNVNINSLCRMSKRNGKVIILDDANCNAAALNGNSVLYFHYDSEDATSLYKVGIDGKVREQLSKSSIDPRCIYNGKLYYSGVEKDHNLHSMNIDTKDSAFVSEENLWMPIIEDNNLYYMNLDDNNRVYKSSLSGDGKTGITTYGTSGYNVAGNYLYYQSIKGNPDGIYRVDLTSGAEVLLAEGEYNNINVTSRYVYFADYKSGTTFHSPVGSIEVGLFDPPILPLDD</sequence>
<dbReference type="Proteomes" id="UP000766246">
    <property type="component" value="Unassembled WGS sequence"/>
</dbReference>
<evidence type="ECO:0000313" key="4">
    <source>
        <dbReference type="Proteomes" id="UP000766246"/>
    </source>
</evidence>
<comment type="caution">
    <text evidence="3">The sequence shown here is derived from an EMBL/GenBank/DDBJ whole genome shotgun (WGS) entry which is preliminary data.</text>
</comment>
<organism evidence="3 4">
    <name type="scientific">Pseudobutyrivibrio ruminis</name>
    <dbReference type="NCBI Taxonomy" id="46206"/>
    <lineage>
        <taxon>Bacteria</taxon>
        <taxon>Bacillati</taxon>
        <taxon>Bacillota</taxon>
        <taxon>Clostridia</taxon>
        <taxon>Lachnospirales</taxon>
        <taxon>Lachnospiraceae</taxon>
        <taxon>Pseudobutyrivibrio</taxon>
    </lineage>
</organism>
<dbReference type="PANTHER" id="PTHR32256:SF17">
    <property type="entry name" value="EGF-LIKE DOMAIN-CONTAINING PROTEIN"/>
    <property type="match status" value="1"/>
</dbReference>
<reference evidence="3" key="1">
    <citation type="submission" date="2019-04" db="EMBL/GenBank/DDBJ databases">
        <title>Evolution of Biomass-Degrading Anaerobic Consortia Revealed by Metagenomics.</title>
        <authorList>
            <person name="Peng X."/>
        </authorList>
    </citation>
    <scope>NUCLEOTIDE SEQUENCE</scope>
    <source>
        <strain evidence="3">SIG311</strain>
    </source>
</reference>
<dbReference type="EMBL" id="SVER01000011">
    <property type="protein sequence ID" value="MBE5919242.1"/>
    <property type="molecule type" value="Genomic_DNA"/>
</dbReference>
<proteinExistence type="predicted"/>
<keyword evidence="1" id="KW-1133">Transmembrane helix</keyword>
<protein>
    <submittedName>
        <fullName evidence="3">DUF5050 domain-containing protein</fullName>
    </submittedName>
</protein>